<evidence type="ECO:0000313" key="6">
    <source>
        <dbReference type="Proteomes" id="UP000613740"/>
    </source>
</evidence>
<dbReference type="InterPro" id="IPR015943">
    <property type="entry name" value="WD40/YVTN_repeat-like_dom_sf"/>
</dbReference>
<dbReference type="PROSITE" id="PS00678">
    <property type="entry name" value="WD_REPEATS_1"/>
    <property type="match status" value="1"/>
</dbReference>
<protein>
    <submittedName>
        <fullName evidence="5">Uncharacterized protein</fullName>
    </submittedName>
</protein>
<keyword evidence="6" id="KW-1185">Reference proteome</keyword>
<evidence type="ECO:0000256" key="1">
    <source>
        <dbReference type="ARBA" id="ARBA00022574"/>
    </source>
</evidence>
<dbReference type="PROSITE" id="PS50294">
    <property type="entry name" value="WD_REPEATS_REGION"/>
    <property type="match status" value="1"/>
</dbReference>
<evidence type="ECO:0000256" key="3">
    <source>
        <dbReference type="PROSITE-ProRule" id="PRU00221"/>
    </source>
</evidence>
<dbReference type="EMBL" id="JAEHOD010000012">
    <property type="protein sequence ID" value="KAG2450198.1"/>
    <property type="molecule type" value="Genomic_DNA"/>
</dbReference>
<comment type="caution">
    <text evidence="5">The sequence shown here is derived from an EMBL/GenBank/DDBJ whole genome shotgun (WGS) entry which is preliminary data.</text>
</comment>
<dbReference type="InterPro" id="IPR019775">
    <property type="entry name" value="WD40_repeat_CS"/>
</dbReference>
<organism evidence="5 6">
    <name type="scientific">Chlamydomonas schloesseri</name>
    <dbReference type="NCBI Taxonomy" id="2026947"/>
    <lineage>
        <taxon>Eukaryota</taxon>
        <taxon>Viridiplantae</taxon>
        <taxon>Chlorophyta</taxon>
        <taxon>core chlorophytes</taxon>
        <taxon>Chlorophyceae</taxon>
        <taxon>CS clade</taxon>
        <taxon>Chlamydomonadales</taxon>
        <taxon>Chlamydomonadaceae</taxon>
        <taxon>Chlamydomonas</taxon>
    </lineage>
</organism>
<name>A0A835WMZ2_9CHLO</name>
<keyword evidence="2" id="KW-0677">Repeat</keyword>
<dbReference type="InterPro" id="IPR036322">
    <property type="entry name" value="WD40_repeat_dom_sf"/>
</dbReference>
<dbReference type="PROSITE" id="PS50082">
    <property type="entry name" value="WD_REPEATS_2"/>
    <property type="match status" value="1"/>
</dbReference>
<dbReference type="InterPro" id="IPR001680">
    <property type="entry name" value="WD40_rpt"/>
</dbReference>
<feature type="region of interest" description="Disordered" evidence="4">
    <location>
        <begin position="396"/>
        <end position="455"/>
    </location>
</feature>
<evidence type="ECO:0000256" key="4">
    <source>
        <dbReference type="SAM" id="MobiDB-lite"/>
    </source>
</evidence>
<dbReference type="Gene3D" id="2.130.10.10">
    <property type="entry name" value="YVTN repeat-like/Quinoprotein amine dehydrogenase"/>
    <property type="match status" value="1"/>
</dbReference>
<evidence type="ECO:0000256" key="2">
    <source>
        <dbReference type="ARBA" id="ARBA00022737"/>
    </source>
</evidence>
<reference evidence="5" key="1">
    <citation type="journal article" date="2020" name="bioRxiv">
        <title>Comparative genomics of Chlamydomonas.</title>
        <authorList>
            <person name="Craig R.J."/>
            <person name="Hasan A.R."/>
            <person name="Ness R.W."/>
            <person name="Keightley P.D."/>
        </authorList>
    </citation>
    <scope>NUCLEOTIDE SEQUENCE</scope>
    <source>
        <strain evidence="5">CCAP 11/173</strain>
    </source>
</reference>
<proteinExistence type="predicted"/>
<dbReference type="Pfam" id="PF00400">
    <property type="entry name" value="WD40"/>
    <property type="match status" value="2"/>
</dbReference>
<feature type="compositionally biased region" description="Gly residues" evidence="4">
    <location>
        <begin position="417"/>
        <end position="436"/>
    </location>
</feature>
<dbReference type="PANTHER" id="PTHR22889:SF0">
    <property type="entry name" value="WD REPEAT-CONTAINING PROTEIN 89"/>
    <property type="match status" value="1"/>
</dbReference>
<dbReference type="PANTHER" id="PTHR22889">
    <property type="entry name" value="WD REPEAT-CONTAINING PROTEIN 89"/>
    <property type="match status" value="1"/>
</dbReference>
<dbReference type="SMART" id="SM00320">
    <property type="entry name" value="WD40"/>
    <property type="match status" value="5"/>
</dbReference>
<feature type="repeat" description="WD" evidence="3">
    <location>
        <begin position="81"/>
        <end position="124"/>
    </location>
</feature>
<dbReference type="OrthoDB" id="25131at2759"/>
<evidence type="ECO:0000313" key="5">
    <source>
        <dbReference type="EMBL" id="KAG2450198.1"/>
    </source>
</evidence>
<dbReference type="InterPro" id="IPR039328">
    <property type="entry name" value="WDR89"/>
</dbReference>
<feature type="compositionally biased region" description="Basic residues" evidence="4">
    <location>
        <begin position="437"/>
        <end position="455"/>
    </location>
</feature>
<feature type="compositionally biased region" description="Gly residues" evidence="4">
    <location>
        <begin position="396"/>
        <end position="410"/>
    </location>
</feature>
<sequence length="455" mass="46320">MAGATEAQPSTSAPAAAPPPGALKLPQCCGSARVDFNFNDPCYVFRAVPNPASGLVAASVSNHTIKLYQPSGPQLSLVGELRGHRGTITDISFCASSNPSLLLSSSADGTVVAWDTRTGQPAERYEVRGQEVFSFSSLGHMLAAGSTGEVLFWDRRQGGGSKALAKLDDTHMEDVTQVRFHSSGRVLSGSMDGLIAVHDVSKSFDDDDVFQAAININNSVEEFGMYGGDGGRLWIRTGTESVHLWEWLRATDEGVPGGDMQFADFGEARNTASQACAASAAASLIPQVDYLVGCHYDAPSSQLFLLAGHNDGPVAFVPVLEQAGPQGNMVAAAMACPGVALAGGHNSIVRSVQCVGDGSSGVFAVTGGEDALVCMWTLDPALAAAGAAAAAAGAGGAAGGQAAGGGGGAGPARQHGHGQGQPGGGRGGGRQGQGGGRHAKQQQHQGAKNRRPSPY</sequence>
<dbReference type="Proteomes" id="UP000613740">
    <property type="component" value="Unassembled WGS sequence"/>
</dbReference>
<gene>
    <name evidence="5" type="ORF">HYH02_000300</name>
</gene>
<accession>A0A835WMZ2</accession>
<dbReference type="AlphaFoldDB" id="A0A835WMZ2"/>
<keyword evidence="1 3" id="KW-0853">WD repeat</keyword>
<dbReference type="SUPFAM" id="SSF50978">
    <property type="entry name" value="WD40 repeat-like"/>
    <property type="match status" value="1"/>
</dbReference>